<evidence type="ECO:0000313" key="2">
    <source>
        <dbReference type="Proteomes" id="UP000267430"/>
    </source>
</evidence>
<gene>
    <name evidence="1" type="ORF">ELQ35_03430</name>
</gene>
<dbReference type="EMBL" id="RYZZ01000005">
    <property type="protein sequence ID" value="RUQ31413.1"/>
    <property type="molecule type" value="Genomic_DNA"/>
</dbReference>
<comment type="caution">
    <text evidence="1">The sequence shown here is derived from an EMBL/GenBank/DDBJ whole genome shotgun (WGS) entry which is preliminary data.</text>
</comment>
<accession>A0A3S0W2U8</accession>
<dbReference type="Proteomes" id="UP000267430">
    <property type="component" value="Unassembled WGS sequence"/>
</dbReference>
<sequence length="103" mass="12324">MKELDWFVKKLEDEFKVEVDRNQISYEGNELYLDEIDESLIPSEMVEGLPESLLFETMLFEGKDQTEWLGMVAMDLDTREWYLQVILKNGDPVLRKRLDKEEF</sequence>
<dbReference type="RefSeq" id="WP_126863436.1">
    <property type="nucleotide sequence ID" value="NZ_JAUSTX010000004.1"/>
</dbReference>
<dbReference type="AlphaFoldDB" id="A0A3S0W2U8"/>
<reference evidence="1 2" key="1">
    <citation type="submission" date="2018-12" db="EMBL/GenBank/DDBJ databases">
        <title>Bacillus chawlae sp. nov., Bacillus glennii sp. nov., and Bacillus saganii sp. nov. Isolated from the Vehicle Assembly Building at Kennedy Space Center where the Viking Spacecraft were Assembled.</title>
        <authorList>
            <person name="Seuylemezian A."/>
            <person name="Vaishampayan P."/>
        </authorList>
    </citation>
    <scope>NUCLEOTIDE SEQUENCE [LARGE SCALE GENOMIC DNA]</scope>
    <source>
        <strain evidence="1 2">L5</strain>
    </source>
</reference>
<name>A0A3S0W2U8_9BACI</name>
<dbReference type="OrthoDB" id="2362355at2"/>
<proteinExistence type="predicted"/>
<protein>
    <submittedName>
        <fullName evidence="1">Uncharacterized protein</fullName>
    </submittedName>
</protein>
<evidence type="ECO:0000313" key="1">
    <source>
        <dbReference type="EMBL" id="RUQ31413.1"/>
    </source>
</evidence>
<organism evidence="1 2">
    <name type="scientific">Peribacillus cavernae</name>
    <dbReference type="NCBI Taxonomy" id="1674310"/>
    <lineage>
        <taxon>Bacteria</taxon>
        <taxon>Bacillati</taxon>
        <taxon>Bacillota</taxon>
        <taxon>Bacilli</taxon>
        <taxon>Bacillales</taxon>
        <taxon>Bacillaceae</taxon>
        <taxon>Peribacillus</taxon>
    </lineage>
</organism>
<keyword evidence="2" id="KW-1185">Reference proteome</keyword>